<comment type="similarity">
    <text evidence="2">Belongs to the HPPK family.</text>
</comment>
<keyword evidence="6" id="KW-0547">Nucleotide-binding</keyword>
<feature type="domain" description="7,8-dihydro-6-hydroxymethylpterin-pyrophosphokinase" evidence="13">
    <location>
        <begin position="88"/>
        <end position="99"/>
    </location>
</feature>
<evidence type="ECO:0000256" key="12">
    <source>
        <dbReference type="ARBA" id="ARBA00033413"/>
    </source>
</evidence>
<evidence type="ECO:0000256" key="10">
    <source>
        <dbReference type="ARBA" id="ARBA00029409"/>
    </source>
</evidence>
<evidence type="ECO:0000256" key="5">
    <source>
        <dbReference type="ARBA" id="ARBA00022679"/>
    </source>
</evidence>
<dbReference type="InterPro" id="IPR000550">
    <property type="entry name" value="Hppk"/>
</dbReference>
<organism evidence="14 15">
    <name type="scientific">Candidatus Muproteobacteria bacterium RBG_16_64_10</name>
    <dbReference type="NCBI Taxonomy" id="1817757"/>
    <lineage>
        <taxon>Bacteria</taxon>
        <taxon>Pseudomonadati</taxon>
        <taxon>Pseudomonadota</taxon>
        <taxon>Candidatus Muproteobacteria</taxon>
    </lineage>
</organism>
<feature type="non-terminal residue" evidence="14">
    <location>
        <position position="159"/>
    </location>
</feature>
<evidence type="ECO:0000256" key="1">
    <source>
        <dbReference type="ARBA" id="ARBA00005051"/>
    </source>
</evidence>
<dbReference type="Pfam" id="PF01288">
    <property type="entry name" value="HPPK"/>
    <property type="match status" value="1"/>
</dbReference>
<dbReference type="GO" id="GO:0005524">
    <property type="term" value="F:ATP binding"/>
    <property type="evidence" value="ECO:0007669"/>
    <property type="project" value="UniProtKB-KW"/>
</dbReference>
<dbReference type="UniPathway" id="UPA00077">
    <property type="reaction ID" value="UER00155"/>
</dbReference>
<dbReference type="Proteomes" id="UP000179334">
    <property type="component" value="Unassembled WGS sequence"/>
</dbReference>
<keyword evidence="8" id="KW-0067">ATP-binding</keyword>
<gene>
    <name evidence="14" type="ORF">A2V91_03275</name>
</gene>
<dbReference type="EMBL" id="MFSR01000072">
    <property type="protein sequence ID" value="OGI38526.1"/>
    <property type="molecule type" value="Genomic_DNA"/>
</dbReference>
<protein>
    <recommendedName>
        <fullName evidence="4">2-amino-4-hydroxy-6-hydroxymethyldihydropteridine pyrophosphokinase</fullName>
        <ecNumber evidence="3">2.7.6.3</ecNumber>
    </recommendedName>
    <alternativeName>
        <fullName evidence="11">6-hydroxymethyl-7,8-dihydropterin pyrophosphokinase</fullName>
    </alternativeName>
    <alternativeName>
        <fullName evidence="12">7,8-dihydro-6-hydroxymethylpterin-pyrophosphokinase</fullName>
    </alternativeName>
</protein>
<evidence type="ECO:0000256" key="11">
    <source>
        <dbReference type="ARBA" id="ARBA00029766"/>
    </source>
</evidence>
<dbReference type="GO" id="GO:0046654">
    <property type="term" value="P:tetrahydrofolate biosynthetic process"/>
    <property type="evidence" value="ECO:0007669"/>
    <property type="project" value="UniProtKB-UniPathway"/>
</dbReference>
<dbReference type="PROSITE" id="PS00794">
    <property type="entry name" value="HPPK"/>
    <property type="match status" value="1"/>
</dbReference>
<dbReference type="CDD" id="cd00483">
    <property type="entry name" value="HPPK"/>
    <property type="match status" value="1"/>
</dbReference>
<evidence type="ECO:0000256" key="2">
    <source>
        <dbReference type="ARBA" id="ARBA00005810"/>
    </source>
</evidence>
<dbReference type="Gene3D" id="3.30.70.560">
    <property type="entry name" value="7,8-Dihydro-6-hydroxymethylpterin-pyrophosphokinase HPPK"/>
    <property type="match status" value="1"/>
</dbReference>
<dbReference type="PANTHER" id="PTHR43071:SF1">
    <property type="entry name" value="2-AMINO-4-HYDROXY-6-HYDROXYMETHYLDIHYDROPTERIDINE PYROPHOSPHOKINASE"/>
    <property type="match status" value="1"/>
</dbReference>
<keyword evidence="7 14" id="KW-0418">Kinase</keyword>
<dbReference type="NCBIfam" id="TIGR01498">
    <property type="entry name" value="folK"/>
    <property type="match status" value="1"/>
</dbReference>
<evidence type="ECO:0000256" key="3">
    <source>
        <dbReference type="ARBA" id="ARBA00013253"/>
    </source>
</evidence>
<evidence type="ECO:0000259" key="13">
    <source>
        <dbReference type="PROSITE" id="PS00794"/>
    </source>
</evidence>
<dbReference type="GO" id="GO:0046656">
    <property type="term" value="P:folic acid biosynthetic process"/>
    <property type="evidence" value="ECO:0007669"/>
    <property type="project" value="UniProtKB-KW"/>
</dbReference>
<accession>A0A1F6T0N3</accession>
<evidence type="ECO:0000256" key="7">
    <source>
        <dbReference type="ARBA" id="ARBA00022777"/>
    </source>
</evidence>
<name>A0A1F6T0N3_9PROT</name>
<evidence type="ECO:0000256" key="6">
    <source>
        <dbReference type="ARBA" id="ARBA00022741"/>
    </source>
</evidence>
<keyword evidence="9" id="KW-0289">Folate biosynthesis</keyword>
<comment type="pathway">
    <text evidence="1">Cofactor biosynthesis; tetrahydrofolate biosynthesis; 2-amino-4-hydroxy-6-hydroxymethyl-7,8-dihydropteridine diphosphate from 7,8-dihydroneopterin triphosphate: step 4/4.</text>
</comment>
<dbReference type="GO" id="GO:0016301">
    <property type="term" value="F:kinase activity"/>
    <property type="evidence" value="ECO:0007669"/>
    <property type="project" value="UniProtKB-KW"/>
</dbReference>
<dbReference type="SUPFAM" id="SSF55083">
    <property type="entry name" value="6-hydroxymethyl-7,8-dihydropterin pyrophosphokinase, HPPK"/>
    <property type="match status" value="1"/>
</dbReference>
<dbReference type="EC" id="2.7.6.3" evidence="3"/>
<reference evidence="14 15" key="1">
    <citation type="journal article" date="2016" name="Nat. Commun.">
        <title>Thousands of microbial genomes shed light on interconnected biogeochemical processes in an aquifer system.</title>
        <authorList>
            <person name="Anantharaman K."/>
            <person name="Brown C.T."/>
            <person name="Hug L.A."/>
            <person name="Sharon I."/>
            <person name="Castelle C.J."/>
            <person name="Probst A.J."/>
            <person name="Thomas B.C."/>
            <person name="Singh A."/>
            <person name="Wilkins M.J."/>
            <person name="Karaoz U."/>
            <person name="Brodie E.L."/>
            <person name="Williams K.H."/>
            <person name="Hubbard S.S."/>
            <person name="Banfield J.F."/>
        </authorList>
    </citation>
    <scope>NUCLEOTIDE SEQUENCE [LARGE SCALE GENOMIC DNA]</scope>
</reference>
<dbReference type="GO" id="GO:0003848">
    <property type="term" value="F:2-amino-4-hydroxy-6-hydroxymethyldihydropteridine diphosphokinase activity"/>
    <property type="evidence" value="ECO:0007669"/>
    <property type="project" value="UniProtKB-EC"/>
</dbReference>
<evidence type="ECO:0000313" key="14">
    <source>
        <dbReference type="EMBL" id="OGI38526.1"/>
    </source>
</evidence>
<evidence type="ECO:0000256" key="8">
    <source>
        <dbReference type="ARBA" id="ARBA00022840"/>
    </source>
</evidence>
<evidence type="ECO:0000256" key="4">
    <source>
        <dbReference type="ARBA" id="ARBA00016218"/>
    </source>
</evidence>
<dbReference type="InterPro" id="IPR035907">
    <property type="entry name" value="Hppk_sf"/>
</dbReference>
<evidence type="ECO:0000256" key="9">
    <source>
        <dbReference type="ARBA" id="ARBA00022909"/>
    </source>
</evidence>
<dbReference type="AlphaFoldDB" id="A0A1F6T0N3"/>
<evidence type="ECO:0000313" key="15">
    <source>
        <dbReference type="Proteomes" id="UP000179334"/>
    </source>
</evidence>
<comment type="caution">
    <text evidence="14">The sequence shown here is derived from an EMBL/GenBank/DDBJ whole genome shotgun (WGS) entry which is preliminary data.</text>
</comment>
<comment type="function">
    <text evidence="10">Catalyzes the transfer of pyrophosphate from adenosine triphosphate (ATP) to 6-hydroxymethyl-7,8-dihydropterin, an enzymatic step in folate biosynthesis pathway.</text>
</comment>
<proteinExistence type="inferred from homology"/>
<sequence length="159" mass="16808">MTAYIGLGSNLADPKAQVRAGIDSLRRLPQTAVECCSSLYASAPVGITAQPDFVNAACRVRTALSAHALMQALLAIEHEHGRVRGADKGGPRTLDLDLLLYGDSLVNAPDLVVPHPRLHERAFVLYPLQELDAGLIVPGRGAVADLLAGSGGQRVVRLE</sequence>
<dbReference type="PANTHER" id="PTHR43071">
    <property type="entry name" value="2-AMINO-4-HYDROXY-6-HYDROXYMETHYLDIHYDROPTERIDINE PYROPHOSPHOKINASE"/>
    <property type="match status" value="1"/>
</dbReference>
<keyword evidence="5" id="KW-0808">Transferase</keyword>